<protein>
    <submittedName>
        <fullName evidence="1">Uncharacterized protein</fullName>
    </submittedName>
</protein>
<reference evidence="1" key="2">
    <citation type="submission" date="2015-06" db="UniProtKB">
        <authorList>
            <consortium name="EnsemblMetazoa"/>
        </authorList>
    </citation>
    <scope>IDENTIFICATION</scope>
</reference>
<organism evidence="1 2">
    <name type="scientific">Tetranychus urticae</name>
    <name type="common">Two-spotted spider mite</name>
    <dbReference type="NCBI Taxonomy" id="32264"/>
    <lineage>
        <taxon>Eukaryota</taxon>
        <taxon>Metazoa</taxon>
        <taxon>Ecdysozoa</taxon>
        <taxon>Arthropoda</taxon>
        <taxon>Chelicerata</taxon>
        <taxon>Arachnida</taxon>
        <taxon>Acari</taxon>
        <taxon>Acariformes</taxon>
        <taxon>Trombidiformes</taxon>
        <taxon>Prostigmata</taxon>
        <taxon>Eleutherengona</taxon>
        <taxon>Raphignathae</taxon>
        <taxon>Tetranychoidea</taxon>
        <taxon>Tetranychidae</taxon>
        <taxon>Tetranychus</taxon>
    </lineage>
</organism>
<evidence type="ECO:0000313" key="2">
    <source>
        <dbReference type="Proteomes" id="UP000015104"/>
    </source>
</evidence>
<accession>T1L3X4</accession>
<evidence type="ECO:0000313" key="1">
    <source>
        <dbReference type="EnsemblMetazoa" id="tetur37g00030.1"/>
    </source>
</evidence>
<dbReference type="EMBL" id="CAEY01001062">
    <property type="status" value="NOT_ANNOTATED_CDS"/>
    <property type="molecule type" value="Genomic_DNA"/>
</dbReference>
<keyword evidence="2" id="KW-1185">Reference proteome</keyword>
<dbReference type="AlphaFoldDB" id="T1L3X4"/>
<sequence length="211" mass="25071">MKTLRSGLLNDVVGTEPALTPGLNKNKSSLQHKVLTSSPTSPDQSDISTIDHWNSDIFFFHHFPILSPKGWQWKTLLSSIIISTLLQTQLHQTVHFNNRLIWRFIGLSFSINRHSVFFRLPIYFEHFWSLEQKKVGQLWTKNGQIWRSVENGRVKERWKHVLKEWKCKKYNFIAIQLYNQQDFNFSELLFNSFSWVDYICATMVHQCHYHC</sequence>
<reference evidence="2" key="1">
    <citation type="submission" date="2011-08" db="EMBL/GenBank/DDBJ databases">
        <authorList>
            <person name="Rombauts S."/>
        </authorList>
    </citation>
    <scope>NUCLEOTIDE SEQUENCE</scope>
    <source>
        <strain evidence="2">London</strain>
    </source>
</reference>
<name>T1L3X4_TETUR</name>
<dbReference type="EnsemblMetazoa" id="tetur37g00030.1">
    <property type="protein sequence ID" value="tetur37g00030.1"/>
    <property type="gene ID" value="tetur37g00030"/>
</dbReference>
<proteinExistence type="predicted"/>
<dbReference type="HOGENOM" id="CLU_1962381_0_0_1"/>
<dbReference type="Proteomes" id="UP000015104">
    <property type="component" value="Unassembled WGS sequence"/>
</dbReference>